<dbReference type="Proteomes" id="UP000281549">
    <property type="component" value="Unassembled WGS sequence"/>
</dbReference>
<dbReference type="EMBL" id="ML005467">
    <property type="protein sequence ID" value="RKP18413.1"/>
    <property type="molecule type" value="Genomic_DNA"/>
</dbReference>
<protein>
    <submittedName>
        <fullName evidence="1">Uncharacterized protein</fullName>
    </submittedName>
</protein>
<gene>
    <name evidence="1" type="ORF">ROZALSC1DRAFT_23264</name>
</gene>
<accession>A0A4P9YG10</accession>
<proteinExistence type="predicted"/>
<evidence type="ECO:0000313" key="1">
    <source>
        <dbReference type="EMBL" id="RKP18413.1"/>
    </source>
</evidence>
<sequence>MFRPFLHCKEPVTFASPLIMADTIEGIAKKLLTVNRVLSVQLPNLSNSDLMILEKELDILNRNPFPDKEKYTILKRNSKFGKLKRNFQVANDPFYQVKRLDHQFEKLHLSDESKNNWGGINLELNSEFCEWDSKYSEVKDEISDDEDISRRKKKFL</sequence>
<name>A0A4P9YG10_ROZAC</name>
<evidence type="ECO:0000313" key="2">
    <source>
        <dbReference type="Proteomes" id="UP000281549"/>
    </source>
</evidence>
<reference evidence="2" key="1">
    <citation type="journal article" date="2018" name="Nat. Microbiol.">
        <title>Leveraging single-cell genomics to expand the fungal tree of life.</title>
        <authorList>
            <person name="Ahrendt S.R."/>
            <person name="Quandt C.A."/>
            <person name="Ciobanu D."/>
            <person name="Clum A."/>
            <person name="Salamov A."/>
            <person name="Andreopoulos B."/>
            <person name="Cheng J.F."/>
            <person name="Woyke T."/>
            <person name="Pelin A."/>
            <person name="Henrissat B."/>
            <person name="Reynolds N.K."/>
            <person name="Benny G.L."/>
            <person name="Smith M.E."/>
            <person name="James T.Y."/>
            <person name="Grigoriev I.V."/>
        </authorList>
    </citation>
    <scope>NUCLEOTIDE SEQUENCE [LARGE SCALE GENOMIC DNA]</scope>
    <source>
        <strain evidence="2">CSF55</strain>
    </source>
</reference>
<dbReference type="AlphaFoldDB" id="A0A4P9YG10"/>
<organism evidence="1 2">
    <name type="scientific">Rozella allomycis (strain CSF55)</name>
    <dbReference type="NCBI Taxonomy" id="988480"/>
    <lineage>
        <taxon>Eukaryota</taxon>
        <taxon>Fungi</taxon>
        <taxon>Fungi incertae sedis</taxon>
        <taxon>Cryptomycota</taxon>
        <taxon>Cryptomycota incertae sedis</taxon>
        <taxon>Rozella</taxon>
    </lineage>
</organism>